<dbReference type="InterPro" id="IPR028098">
    <property type="entry name" value="Glyco_trans_4-like_N"/>
</dbReference>
<dbReference type="PANTHER" id="PTHR45947:SF3">
    <property type="entry name" value="SULFOQUINOVOSYL TRANSFERASE SQD2"/>
    <property type="match status" value="1"/>
</dbReference>
<dbReference type="Proteomes" id="UP001303324">
    <property type="component" value="Chromosome"/>
</dbReference>
<dbReference type="InterPro" id="IPR001296">
    <property type="entry name" value="Glyco_trans_1"/>
</dbReference>
<dbReference type="RefSeq" id="WP_311072739.1">
    <property type="nucleotide sequence ID" value="NZ_CP134494.1"/>
</dbReference>
<dbReference type="Pfam" id="PF00534">
    <property type="entry name" value="Glycos_transf_1"/>
    <property type="match status" value="1"/>
</dbReference>
<protein>
    <submittedName>
        <fullName evidence="3">Glycosyltransferase</fullName>
        <ecNumber evidence="3">2.4.-.-</ecNumber>
    </submittedName>
</protein>
<name>A0ABY9VLQ9_9BACI</name>
<organism evidence="3 4">
    <name type="scientific">Mesobacillus jeotgali</name>
    <dbReference type="NCBI Taxonomy" id="129985"/>
    <lineage>
        <taxon>Bacteria</taxon>
        <taxon>Bacillati</taxon>
        <taxon>Bacillota</taxon>
        <taxon>Bacilli</taxon>
        <taxon>Bacillales</taxon>
        <taxon>Bacillaceae</taxon>
        <taxon>Mesobacillus</taxon>
    </lineage>
</organism>
<evidence type="ECO:0000259" key="1">
    <source>
        <dbReference type="Pfam" id="PF00534"/>
    </source>
</evidence>
<accession>A0ABY9VLQ9</accession>
<evidence type="ECO:0000259" key="2">
    <source>
        <dbReference type="Pfam" id="PF13439"/>
    </source>
</evidence>
<dbReference type="InterPro" id="IPR050194">
    <property type="entry name" value="Glycosyltransferase_grp1"/>
</dbReference>
<dbReference type="EC" id="2.4.-.-" evidence="3"/>
<dbReference type="EMBL" id="CP134494">
    <property type="protein sequence ID" value="WNF22637.1"/>
    <property type="molecule type" value="Genomic_DNA"/>
</dbReference>
<dbReference type="SUPFAM" id="SSF53756">
    <property type="entry name" value="UDP-Glycosyltransferase/glycogen phosphorylase"/>
    <property type="match status" value="1"/>
</dbReference>
<evidence type="ECO:0000313" key="4">
    <source>
        <dbReference type="Proteomes" id="UP001303324"/>
    </source>
</evidence>
<feature type="domain" description="Glycosyl transferase family 1" evidence="1">
    <location>
        <begin position="208"/>
        <end position="375"/>
    </location>
</feature>
<keyword evidence="3" id="KW-0328">Glycosyltransferase</keyword>
<keyword evidence="3" id="KW-0808">Transferase</keyword>
<dbReference type="GO" id="GO:0016757">
    <property type="term" value="F:glycosyltransferase activity"/>
    <property type="evidence" value="ECO:0007669"/>
    <property type="project" value="UniProtKB-KW"/>
</dbReference>
<reference evidence="3 4" key="1">
    <citation type="submission" date="2023-09" db="EMBL/GenBank/DDBJ databases">
        <title>Microbial mechanism of fulvic acid promoting antimony reduction mineralization in rice fields.</title>
        <authorList>
            <person name="Chen G."/>
            <person name="Lan J."/>
        </authorList>
    </citation>
    <scope>NUCLEOTIDE SEQUENCE [LARGE SCALE GENOMIC DNA]</scope>
    <source>
        <strain evidence="3 4">PS1</strain>
    </source>
</reference>
<dbReference type="Gene3D" id="3.40.50.2000">
    <property type="entry name" value="Glycogen Phosphorylase B"/>
    <property type="match status" value="2"/>
</dbReference>
<gene>
    <name evidence="3" type="ORF">RH061_21185</name>
</gene>
<keyword evidence="4" id="KW-1185">Reference proteome</keyword>
<sequence>MKILIISHLYPSVKREYYGTFVHEQVKELKKLDIELKVVSPVKLSPFPLNRISEKWKGYAEIPFSDVYDSVHVTYPRYLSLPRNIAFDKSGLLMYKSIRKQILKMHQQEKFDMIHAHVALPDGFAAYLLSKEIGIPYVLTVHGQDLQKTVKLSSECKKQVGFTLEHASKVIYVSSKLKKLESEIFPDVLVNEVIIPNGVSQKWLNVKKDKARSDANFNGSGPRLLSVSNLYFEKGIQDNIVAVSKLVAEYPDLQYIVVGDGPEREKLEGMAKKLGIERNVVFKGAFKPNHVIEIMNECDVFSLPSFNEAFGIVYIEAMACAKPVIACRGEGPEDYITSGLNGFLMKPRDTEELTEILRQLFLNPTQRSQVAENARTLIENEYNWNSAAKKIKDVYLNTLNRVEK</sequence>
<evidence type="ECO:0000313" key="3">
    <source>
        <dbReference type="EMBL" id="WNF22637.1"/>
    </source>
</evidence>
<dbReference type="PANTHER" id="PTHR45947">
    <property type="entry name" value="SULFOQUINOVOSYL TRANSFERASE SQD2"/>
    <property type="match status" value="1"/>
</dbReference>
<dbReference type="Pfam" id="PF13439">
    <property type="entry name" value="Glyco_transf_4"/>
    <property type="match status" value="1"/>
</dbReference>
<proteinExistence type="predicted"/>
<feature type="domain" description="Glycosyltransferase subfamily 4-like N-terminal" evidence="2">
    <location>
        <begin position="19"/>
        <end position="199"/>
    </location>
</feature>